<proteinExistence type="predicted"/>
<keyword evidence="2" id="KW-1185">Reference proteome</keyword>
<comment type="caution">
    <text evidence="1">The sequence shown here is derived from an EMBL/GenBank/DDBJ whole genome shotgun (WGS) entry which is preliminary data.</text>
</comment>
<gene>
    <name evidence="1" type="ORF">LVIROSA_LOCUS34829</name>
</gene>
<dbReference type="EMBL" id="CAKMRJ010005634">
    <property type="protein sequence ID" value="CAH1449341.1"/>
    <property type="molecule type" value="Genomic_DNA"/>
</dbReference>
<dbReference type="Proteomes" id="UP001157418">
    <property type="component" value="Unassembled WGS sequence"/>
</dbReference>
<accession>A0AAU9PGN1</accession>
<dbReference type="AlphaFoldDB" id="A0AAU9PGN1"/>
<evidence type="ECO:0000313" key="2">
    <source>
        <dbReference type="Proteomes" id="UP001157418"/>
    </source>
</evidence>
<reference evidence="1 2" key="1">
    <citation type="submission" date="2022-01" db="EMBL/GenBank/DDBJ databases">
        <authorList>
            <person name="Xiong W."/>
            <person name="Schranz E."/>
        </authorList>
    </citation>
    <scope>NUCLEOTIDE SEQUENCE [LARGE SCALE GENOMIC DNA]</scope>
</reference>
<evidence type="ECO:0000313" key="1">
    <source>
        <dbReference type="EMBL" id="CAH1449341.1"/>
    </source>
</evidence>
<protein>
    <submittedName>
        <fullName evidence="1">Uncharacterized protein</fullName>
    </submittedName>
</protein>
<sequence>MQEPITTLFSSQVTRKSLPGDEDDDENVMVSFAELQFNPEENDIPDELIMSGKQLRIINSKINSLLQITVDTRGKNYVTGVEMDYLLKSQESRLRNLIEVVEPKQEERLVTHSKSFYYEIQKLRDVAQERHEFFMEKVNATKESLDLKVSKIKSLMSEEVKKLEENYKLLHGKVDVIIGAITHLVKFDNEYTKEFQANSKPDEKVFEKVEEFLSGIKDTFLKVDLSNQSNISQESISMMVSNIKSNIKDELATILSLVLRLPTNARAAQILQGEKEEVEEIDLQKFMVMI</sequence>
<organism evidence="1 2">
    <name type="scientific">Lactuca virosa</name>
    <dbReference type="NCBI Taxonomy" id="75947"/>
    <lineage>
        <taxon>Eukaryota</taxon>
        <taxon>Viridiplantae</taxon>
        <taxon>Streptophyta</taxon>
        <taxon>Embryophyta</taxon>
        <taxon>Tracheophyta</taxon>
        <taxon>Spermatophyta</taxon>
        <taxon>Magnoliopsida</taxon>
        <taxon>eudicotyledons</taxon>
        <taxon>Gunneridae</taxon>
        <taxon>Pentapetalae</taxon>
        <taxon>asterids</taxon>
        <taxon>campanulids</taxon>
        <taxon>Asterales</taxon>
        <taxon>Asteraceae</taxon>
        <taxon>Cichorioideae</taxon>
        <taxon>Cichorieae</taxon>
        <taxon>Lactucinae</taxon>
        <taxon>Lactuca</taxon>
    </lineage>
</organism>
<name>A0AAU9PGN1_9ASTR</name>